<keyword evidence="1" id="KW-0472">Membrane</keyword>
<evidence type="ECO:0000313" key="3">
    <source>
        <dbReference type="EMBL" id="PFH48523.1"/>
    </source>
</evidence>
<evidence type="ECO:0000256" key="1">
    <source>
        <dbReference type="SAM" id="Phobius"/>
    </source>
</evidence>
<dbReference type="OrthoDB" id="2993969at2759"/>
<dbReference type="AlphaFoldDB" id="A0A2A9NLG9"/>
<evidence type="ECO:0000313" key="4">
    <source>
        <dbReference type="Proteomes" id="UP000242287"/>
    </source>
</evidence>
<feature type="transmembrane region" description="Helical" evidence="1">
    <location>
        <begin position="168"/>
        <end position="190"/>
    </location>
</feature>
<protein>
    <recommendedName>
        <fullName evidence="2">DUF6534 domain-containing protein</fullName>
    </recommendedName>
</protein>
<dbReference type="EMBL" id="KZ302059">
    <property type="protein sequence ID" value="PFH48523.1"/>
    <property type="molecule type" value="Genomic_DNA"/>
</dbReference>
<feature type="transmembrane region" description="Helical" evidence="1">
    <location>
        <begin position="127"/>
        <end position="148"/>
    </location>
</feature>
<feature type="domain" description="DUF6534" evidence="2">
    <location>
        <begin position="179"/>
        <end position="252"/>
    </location>
</feature>
<reference evidence="3 4" key="1">
    <citation type="submission" date="2014-02" db="EMBL/GenBank/DDBJ databases">
        <title>Transposable element dynamics among asymbiotic and ectomycorrhizal Amanita fungi.</title>
        <authorList>
            <consortium name="DOE Joint Genome Institute"/>
            <person name="Hess J."/>
            <person name="Skrede I."/>
            <person name="Wolfe B."/>
            <person name="LaButti K."/>
            <person name="Ohm R.A."/>
            <person name="Grigoriev I.V."/>
            <person name="Pringle A."/>
        </authorList>
    </citation>
    <scope>NUCLEOTIDE SEQUENCE [LARGE SCALE GENOMIC DNA]</scope>
    <source>
        <strain evidence="3 4">SKay4041</strain>
    </source>
</reference>
<dbReference type="Pfam" id="PF20152">
    <property type="entry name" value="DUF6534"/>
    <property type="match status" value="1"/>
</dbReference>
<feature type="transmembrane region" description="Helical" evidence="1">
    <location>
        <begin position="211"/>
        <end position="234"/>
    </location>
</feature>
<name>A0A2A9NLG9_9AGAR</name>
<accession>A0A2A9NLG9</accession>
<dbReference type="PANTHER" id="PTHR40465:SF1">
    <property type="entry name" value="DUF6534 DOMAIN-CONTAINING PROTEIN"/>
    <property type="match status" value="1"/>
</dbReference>
<proteinExistence type="predicted"/>
<organism evidence="3 4">
    <name type="scientific">Amanita thiersii Skay4041</name>
    <dbReference type="NCBI Taxonomy" id="703135"/>
    <lineage>
        <taxon>Eukaryota</taxon>
        <taxon>Fungi</taxon>
        <taxon>Dikarya</taxon>
        <taxon>Basidiomycota</taxon>
        <taxon>Agaricomycotina</taxon>
        <taxon>Agaricomycetes</taxon>
        <taxon>Agaricomycetidae</taxon>
        <taxon>Agaricales</taxon>
        <taxon>Pluteineae</taxon>
        <taxon>Amanitaceae</taxon>
        <taxon>Amanita</taxon>
    </lineage>
</organism>
<gene>
    <name evidence="3" type="ORF">AMATHDRAFT_87048</name>
</gene>
<dbReference type="PANTHER" id="PTHR40465">
    <property type="entry name" value="CHROMOSOME 1, WHOLE GENOME SHOTGUN SEQUENCE"/>
    <property type="match status" value="1"/>
</dbReference>
<keyword evidence="1" id="KW-1133">Transmembrane helix</keyword>
<dbReference type="InterPro" id="IPR045339">
    <property type="entry name" value="DUF6534"/>
</dbReference>
<feature type="transmembrane region" description="Helical" evidence="1">
    <location>
        <begin position="97"/>
        <end position="118"/>
    </location>
</feature>
<feature type="transmembrane region" description="Helical" evidence="1">
    <location>
        <begin position="20"/>
        <end position="42"/>
    </location>
</feature>
<feature type="transmembrane region" description="Helical" evidence="1">
    <location>
        <begin position="54"/>
        <end position="77"/>
    </location>
</feature>
<keyword evidence="4" id="KW-1185">Reference proteome</keyword>
<dbReference type="Proteomes" id="UP000242287">
    <property type="component" value="Unassembled WGS sequence"/>
</dbReference>
<evidence type="ECO:0000259" key="2">
    <source>
        <dbReference type="Pfam" id="PF20152"/>
    </source>
</evidence>
<sequence>MNAYGSLVAATTKSSPPRFFGVLKVASAVDAFLFGLIFMQAYTYFSNYPNDRVLVRLTVILVVIFATVHTIGIEWGIYELDVLEHHHGTVILRVPRVATIAAVSGQLAQCIVQALWVYRIHRLTGTVMLPVIISLFVIYVLGIGITAASATWDKTFTQIEWWLERRGWLILSQLAAITLVDLTVAVMLCYHLRRDRPSYLARAVQVIDKFVCKWTIQTGVITSVTAASVVLAFLLQKQNGVWYCLYLILSNLKNRLNGRSEMPRVTDEVVLSSIHIGSSTVISSQITDLSKVAFSYSSPTPTSLFLTHIPVFFFSG</sequence>
<keyword evidence="1" id="KW-0812">Transmembrane</keyword>